<keyword evidence="2" id="KW-1185">Reference proteome</keyword>
<proteinExistence type="predicted"/>
<accession>A0ABQ9YBD0</accession>
<dbReference type="EMBL" id="JARBJD010000018">
    <property type="protein sequence ID" value="KAK2961081.1"/>
    <property type="molecule type" value="Genomic_DNA"/>
</dbReference>
<gene>
    <name evidence="1" type="ORF">BLNAU_3849</name>
</gene>
<evidence type="ECO:0000313" key="1">
    <source>
        <dbReference type="EMBL" id="KAK2961081.1"/>
    </source>
</evidence>
<comment type="caution">
    <text evidence="1">The sequence shown here is derived from an EMBL/GenBank/DDBJ whole genome shotgun (WGS) entry which is preliminary data.</text>
</comment>
<sequence length="106" mass="12198">MNTRRSNLSLVFLKAVSSDSVYASLTIRDGRYGLDNHQLQLFQLLGRFRSKANHIDSTLFVSNERICLFVTIICEDFETKISSIHCQSHTIREYKIQNVQSPPPTH</sequence>
<evidence type="ECO:0000313" key="2">
    <source>
        <dbReference type="Proteomes" id="UP001281761"/>
    </source>
</evidence>
<protein>
    <submittedName>
        <fullName evidence="1">Uncharacterized protein</fullName>
    </submittedName>
</protein>
<organism evidence="1 2">
    <name type="scientific">Blattamonas nauphoetae</name>
    <dbReference type="NCBI Taxonomy" id="2049346"/>
    <lineage>
        <taxon>Eukaryota</taxon>
        <taxon>Metamonada</taxon>
        <taxon>Preaxostyla</taxon>
        <taxon>Oxymonadida</taxon>
        <taxon>Blattamonas</taxon>
    </lineage>
</organism>
<dbReference type="Proteomes" id="UP001281761">
    <property type="component" value="Unassembled WGS sequence"/>
</dbReference>
<name>A0ABQ9YBD0_9EUKA</name>
<reference evidence="1 2" key="1">
    <citation type="journal article" date="2022" name="bioRxiv">
        <title>Genomics of Preaxostyla Flagellates Illuminates Evolutionary Transitions and the Path Towards Mitochondrial Loss.</title>
        <authorList>
            <person name="Novak L.V.F."/>
            <person name="Treitli S.C."/>
            <person name="Pyrih J."/>
            <person name="Halakuc P."/>
            <person name="Pipaliya S.V."/>
            <person name="Vacek V."/>
            <person name="Brzon O."/>
            <person name="Soukal P."/>
            <person name="Eme L."/>
            <person name="Dacks J.B."/>
            <person name="Karnkowska A."/>
            <person name="Elias M."/>
            <person name="Hampl V."/>
        </authorList>
    </citation>
    <scope>NUCLEOTIDE SEQUENCE [LARGE SCALE GENOMIC DNA]</scope>
    <source>
        <strain evidence="1">NAU3</strain>
        <tissue evidence="1">Gut</tissue>
    </source>
</reference>